<gene>
    <name evidence="1" type="ORF">ABV298_16105</name>
</gene>
<proteinExistence type="predicted"/>
<protein>
    <submittedName>
        <fullName evidence="1">Uncharacterized protein</fullName>
    </submittedName>
</protein>
<reference evidence="1" key="1">
    <citation type="submission" date="2024-06" db="EMBL/GenBank/DDBJ databases">
        <title>Sequencing and assembly of the genome of Dyadobacter sp. strain 676, a symbiont of Cyamopsis tetragonoloba.</title>
        <authorList>
            <person name="Guro P."/>
            <person name="Sazanova A."/>
            <person name="Kuznetsova I."/>
            <person name="Belimov A."/>
            <person name="Safronova V."/>
        </authorList>
    </citation>
    <scope>NUCLEOTIDE SEQUENCE</scope>
    <source>
        <strain evidence="1">676</strain>
    </source>
</reference>
<accession>A0AAU8FVN0</accession>
<dbReference type="RefSeq" id="WP_353723292.1">
    <property type="nucleotide sequence ID" value="NZ_CP159289.1"/>
</dbReference>
<dbReference type="EMBL" id="CP159289">
    <property type="protein sequence ID" value="XCH28066.1"/>
    <property type="molecule type" value="Genomic_DNA"/>
</dbReference>
<organism evidence="1">
    <name type="scientific">Dyadobacter sp. 676</name>
    <dbReference type="NCBI Taxonomy" id="3088362"/>
    <lineage>
        <taxon>Bacteria</taxon>
        <taxon>Pseudomonadati</taxon>
        <taxon>Bacteroidota</taxon>
        <taxon>Cytophagia</taxon>
        <taxon>Cytophagales</taxon>
        <taxon>Spirosomataceae</taxon>
        <taxon>Dyadobacter</taxon>
    </lineage>
</organism>
<evidence type="ECO:0000313" key="1">
    <source>
        <dbReference type="EMBL" id="XCH28066.1"/>
    </source>
</evidence>
<dbReference type="AlphaFoldDB" id="A0AAU8FVN0"/>
<sequence>MHETYTIEDYTLRAYGEQYAGLLEALVNDRVTADEFAGVEYMNELFPH</sequence>
<name>A0AAU8FVN0_9BACT</name>